<dbReference type="InterPro" id="IPR036761">
    <property type="entry name" value="TTHA0802/YceI-like_sf"/>
</dbReference>
<dbReference type="EnsemblBacteria" id="ABC24475">
    <property type="protein sequence ID" value="ABC24475"/>
    <property type="gene ID" value="Rru_A3681"/>
</dbReference>
<dbReference type="eggNOG" id="COG2353">
    <property type="taxonomic scope" value="Bacteria"/>
</dbReference>
<dbReference type="RefSeq" id="WP_011391428.1">
    <property type="nucleotide sequence ID" value="NC_007643.1"/>
</dbReference>
<dbReference type="STRING" id="269796.Rru_A3681"/>
<keyword evidence="4" id="KW-1185">Reference proteome</keyword>
<dbReference type="SMART" id="SM00867">
    <property type="entry name" value="YceI"/>
    <property type="match status" value="1"/>
</dbReference>
<evidence type="ECO:0000313" key="4">
    <source>
        <dbReference type="Proteomes" id="UP000001929"/>
    </source>
</evidence>
<organism evidence="3 4">
    <name type="scientific">Rhodospirillum rubrum (strain ATCC 11170 / ATH 1.1.1 / DSM 467 / LMG 4362 / NCIMB 8255 / S1)</name>
    <dbReference type="NCBI Taxonomy" id="269796"/>
    <lineage>
        <taxon>Bacteria</taxon>
        <taxon>Pseudomonadati</taxon>
        <taxon>Pseudomonadota</taxon>
        <taxon>Alphaproteobacteria</taxon>
        <taxon>Rhodospirillales</taxon>
        <taxon>Rhodospirillaceae</taxon>
        <taxon>Rhodospirillum</taxon>
    </lineage>
</organism>
<dbReference type="InterPro" id="IPR007372">
    <property type="entry name" value="Lipid/polyisoprenoid-bd_YceI"/>
</dbReference>
<dbReference type="Gene3D" id="2.40.128.110">
    <property type="entry name" value="Lipid/polyisoprenoid-binding, YceI-like"/>
    <property type="match status" value="1"/>
</dbReference>
<reference evidence="3 4" key="1">
    <citation type="journal article" date="2011" name="Stand. Genomic Sci.">
        <title>Complete genome sequence of Rhodospirillum rubrum type strain (S1).</title>
        <authorList>
            <person name="Munk A.C."/>
            <person name="Copeland A."/>
            <person name="Lucas S."/>
            <person name="Lapidus A."/>
            <person name="Del Rio T.G."/>
            <person name="Barry K."/>
            <person name="Detter J.C."/>
            <person name="Hammon N."/>
            <person name="Israni S."/>
            <person name="Pitluck S."/>
            <person name="Brettin T."/>
            <person name="Bruce D."/>
            <person name="Han C."/>
            <person name="Tapia R."/>
            <person name="Gilna P."/>
            <person name="Schmutz J."/>
            <person name="Larimer F."/>
            <person name="Land M."/>
            <person name="Kyrpides N.C."/>
            <person name="Mavromatis K."/>
            <person name="Richardson P."/>
            <person name="Rohde M."/>
            <person name="Goker M."/>
            <person name="Klenk H.P."/>
            <person name="Zhang Y."/>
            <person name="Roberts G.P."/>
            <person name="Reslewic S."/>
            <person name="Schwartz D.C."/>
        </authorList>
    </citation>
    <scope>NUCLEOTIDE SEQUENCE [LARGE SCALE GENOMIC DNA]</scope>
    <source>
        <strain evidence="4">ATCC 11170 / ATH 1.1.1 / DSM 467 / LMG 4362 / NCIMB 8255 / S1</strain>
    </source>
</reference>
<dbReference type="PATRIC" id="fig|269796.9.peg.3804"/>
<name>Q2RN20_RHORT</name>
<dbReference type="HOGENOM" id="CLU_071003_1_2_5"/>
<dbReference type="Proteomes" id="UP000001929">
    <property type="component" value="Chromosome"/>
</dbReference>
<dbReference type="PhylomeDB" id="Q2RN20"/>
<dbReference type="PANTHER" id="PTHR34406:SF1">
    <property type="entry name" value="PROTEIN YCEI"/>
    <property type="match status" value="1"/>
</dbReference>
<dbReference type="AlphaFoldDB" id="Q2RN20"/>
<dbReference type="PANTHER" id="PTHR34406">
    <property type="entry name" value="PROTEIN YCEI"/>
    <property type="match status" value="1"/>
</dbReference>
<evidence type="ECO:0000313" key="3">
    <source>
        <dbReference type="EMBL" id="ABC24475.1"/>
    </source>
</evidence>
<dbReference type="SUPFAM" id="SSF101874">
    <property type="entry name" value="YceI-like"/>
    <property type="match status" value="1"/>
</dbReference>
<dbReference type="Pfam" id="PF04264">
    <property type="entry name" value="YceI"/>
    <property type="match status" value="1"/>
</dbReference>
<feature type="signal peptide" evidence="1">
    <location>
        <begin position="1"/>
        <end position="31"/>
    </location>
</feature>
<protein>
    <submittedName>
        <fullName evidence="3">YceI</fullName>
    </submittedName>
</protein>
<proteinExistence type="predicted"/>
<dbReference type="EMBL" id="CP000230">
    <property type="protein sequence ID" value="ABC24475.1"/>
    <property type="molecule type" value="Genomic_DNA"/>
</dbReference>
<feature type="chain" id="PRO_5004214707" evidence="1">
    <location>
        <begin position="32"/>
        <end position="201"/>
    </location>
</feature>
<evidence type="ECO:0000259" key="2">
    <source>
        <dbReference type="SMART" id="SM00867"/>
    </source>
</evidence>
<gene>
    <name evidence="3" type="ordered locus">Rru_A3681</name>
</gene>
<keyword evidence="1" id="KW-0732">Signal</keyword>
<dbReference type="KEGG" id="rru:Rru_A3681"/>
<evidence type="ECO:0000256" key="1">
    <source>
        <dbReference type="SAM" id="SignalP"/>
    </source>
</evidence>
<sequence length="201" mass="21196">MTAIRSRATRAFAPLALAAGLGLFAIHPALAAPETYKVDPAHTHVLFKVSHFGFSTFVGKFKTFEGSVVLDEAKPADSKVAFTIDLAGVSTDVAKLDEHLKSADFFDVAKFPTATFKSTAVTLTGDKTAKVVGDLTLHGVTKPVTLDVVLNKIGANPVSNAQSAGFGATTTLKRSDFGITTYSPNIGEDVVIEIQLEGQRS</sequence>
<feature type="domain" description="Lipid/polyisoprenoid-binding YceI-like" evidence="2">
    <location>
        <begin position="35"/>
        <end position="199"/>
    </location>
</feature>
<accession>Q2RN20</accession>